<dbReference type="FunFam" id="1.10.510.10:FF:000238">
    <property type="entry name" value="Mitogen-activated protein kinase"/>
    <property type="match status" value="1"/>
</dbReference>
<dbReference type="Pfam" id="PF00069">
    <property type="entry name" value="Pkinase"/>
    <property type="match status" value="1"/>
</dbReference>
<dbReference type="InterPro" id="IPR000719">
    <property type="entry name" value="Prot_kinase_dom"/>
</dbReference>
<feature type="compositionally biased region" description="Basic residues" evidence="12">
    <location>
        <begin position="347"/>
        <end position="358"/>
    </location>
</feature>
<comment type="activity regulation">
    <text evidence="11">Activated by threonine and tyrosine phosphorylation.</text>
</comment>
<dbReference type="PROSITE" id="PS00107">
    <property type="entry name" value="PROTEIN_KINASE_ATP"/>
    <property type="match status" value="1"/>
</dbReference>
<dbReference type="OrthoDB" id="192887at2759"/>
<evidence type="ECO:0000256" key="8">
    <source>
        <dbReference type="ARBA" id="ARBA00048312"/>
    </source>
</evidence>
<keyword evidence="3 11" id="KW-0808">Transferase</keyword>
<dbReference type="PROSITE" id="PS00108">
    <property type="entry name" value="PROTEIN_KINASE_ST"/>
    <property type="match status" value="1"/>
</dbReference>
<evidence type="ECO:0000256" key="1">
    <source>
        <dbReference type="ARBA" id="ARBA00012411"/>
    </source>
</evidence>
<dbReference type="PROSITE" id="PS50011">
    <property type="entry name" value="PROTEIN_KINASE_DOM"/>
    <property type="match status" value="1"/>
</dbReference>
<dbReference type="InterPro" id="IPR011009">
    <property type="entry name" value="Kinase-like_dom_sf"/>
</dbReference>
<feature type="compositionally biased region" description="Low complexity" evidence="12">
    <location>
        <begin position="359"/>
        <end position="374"/>
    </location>
</feature>
<dbReference type="GO" id="GO:0106310">
    <property type="term" value="F:protein serine kinase activity"/>
    <property type="evidence" value="ECO:0007669"/>
    <property type="project" value="RHEA"/>
</dbReference>
<evidence type="ECO:0000256" key="2">
    <source>
        <dbReference type="ARBA" id="ARBA00022527"/>
    </source>
</evidence>
<evidence type="ECO:0000256" key="7">
    <source>
        <dbReference type="ARBA" id="ARBA00047592"/>
    </source>
</evidence>
<organism evidence="14 15">
    <name type="scientific">Tieghemostelium lacteum</name>
    <name type="common">Slime mold</name>
    <name type="synonym">Dictyostelium lacteum</name>
    <dbReference type="NCBI Taxonomy" id="361077"/>
    <lineage>
        <taxon>Eukaryota</taxon>
        <taxon>Amoebozoa</taxon>
        <taxon>Evosea</taxon>
        <taxon>Eumycetozoa</taxon>
        <taxon>Dictyostelia</taxon>
        <taxon>Dictyosteliales</taxon>
        <taxon>Raperosteliaceae</taxon>
        <taxon>Tieghemostelium</taxon>
    </lineage>
</organism>
<feature type="compositionally biased region" description="Polar residues" evidence="12">
    <location>
        <begin position="375"/>
        <end position="388"/>
    </location>
</feature>
<evidence type="ECO:0000256" key="4">
    <source>
        <dbReference type="ARBA" id="ARBA00022741"/>
    </source>
</evidence>
<dbReference type="FunFam" id="3.30.200.20:FF:000166">
    <property type="entry name" value="Mitogen-activated protein kinase"/>
    <property type="match status" value="1"/>
</dbReference>
<dbReference type="Proteomes" id="UP000076078">
    <property type="component" value="Unassembled WGS sequence"/>
</dbReference>
<dbReference type="InterPro" id="IPR017441">
    <property type="entry name" value="Protein_kinase_ATP_BS"/>
</dbReference>
<keyword evidence="6 9" id="KW-0067">ATP-binding</keyword>
<evidence type="ECO:0000259" key="13">
    <source>
        <dbReference type="PROSITE" id="PS50011"/>
    </source>
</evidence>
<keyword evidence="4 9" id="KW-0547">Nucleotide-binding</keyword>
<dbReference type="CDD" id="cd07852">
    <property type="entry name" value="STKc_MAPK15-like"/>
    <property type="match status" value="1"/>
</dbReference>
<name>A0A152A561_TIELA</name>
<keyword evidence="15" id="KW-1185">Reference proteome</keyword>
<accession>A0A152A561</accession>
<comment type="cofactor">
    <cofactor evidence="11">
        <name>Mg(2+)</name>
        <dbReference type="ChEBI" id="CHEBI:18420"/>
    </cofactor>
</comment>
<dbReference type="EMBL" id="LODT01000011">
    <property type="protein sequence ID" value="KYR01221.1"/>
    <property type="molecule type" value="Genomic_DNA"/>
</dbReference>
<sequence length="388" mass="43962">MTSNEDIDKRVLRKYEVSQKLGKGAYGVVWRSIDKKTKETVALKKIFDAFQNATDAQRTFREIMFLQELNGHENIIKLLNVLKADNDKDIYLVFEYMETDLHAVIRANILEDIHKQYTIYQLLKALKYMHSANVLHRDIKPSNLLLNSECLVKVGDFGLARSITSLESITEANPVLTEYVATRWYRAPEILLGSTKYTKGVDMWSIGCILGELLGGKAMFPGNSTMNQLDLIIEVTGRPSTEDIEAIRSPFAATMLESLPPSNPRSLSDMYPHVSPEALDLLSKLLQFNPDKRITAEEALNHPFVAQFHNPNDEPSCDRIIKIPIDDSQKLPITEYRNKLYNDIIKKKKEARRKHHSNQKSSSSSTADSSSSFSDQLNSGIQNVDQQA</sequence>
<feature type="region of interest" description="Disordered" evidence="12">
    <location>
        <begin position="347"/>
        <end position="388"/>
    </location>
</feature>
<dbReference type="GO" id="GO:0005524">
    <property type="term" value="F:ATP binding"/>
    <property type="evidence" value="ECO:0007669"/>
    <property type="project" value="UniProtKB-UniRule"/>
</dbReference>
<proteinExistence type="inferred from homology"/>
<dbReference type="EC" id="2.7.11.24" evidence="1 11"/>
<keyword evidence="11" id="KW-0460">Magnesium</keyword>
<evidence type="ECO:0000256" key="5">
    <source>
        <dbReference type="ARBA" id="ARBA00022777"/>
    </source>
</evidence>
<evidence type="ECO:0000256" key="6">
    <source>
        <dbReference type="ARBA" id="ARBA00022840"/>
    </source>
</evidence>
<comment type="caution">
    <text evidence="14">The sequence shown here is derived from an EMBL/GenBank/DDBJ whole genome shotgun (WGS) entry which is preliminary data.</text>
</comment>
<dbReference type="Gene3D" id="3.30.200.20">
    <property type="entry name" value="Phosphorylase Kinase, domain 1"/>
    <property type="match status" value="1"/>
</dbReference>
<evidence type="ECO:0000256" key="9">
    <source>
        <dbReference type="PROSITE-ProRule" id="PRU10141"/>
    </source>
</evidence>
<feature type="binding site" evidence="9">
    <location>
        <position position="44"/>
    </location>
    <ligand>
        <name>ATP</name>
        <dbReference type="ChEBI" id="CHEBI:30616"/>
    </ligand>
</feature>
<evidence type="ECO:0000256" key="3">
    <source>
        <dbReference type="ARBA" id="ARBA00022679"/>
    </source>
</evidence>
<comment type="catalytic activity">
    <reaction evidence="8">
        <text>L-seryl-[protein] + ATP = O-phospho-L-seryl-[protein] + ADP + H(+)</text>
        <dbReference type="Rhea" id="RHEA:17989"/>
        <dbReference type="Rhea" id="RHEA-COMP:9863"/>
        <dbReference type="Rhea" id="RHEA-COMP:11604"/>
        <dbReference type="ChEBI" id="CHEBI:15378"/>
        <dbReference type="ChEBI" id="CHEBI:29999"/>
        <dbReference type="ChEBI" id="CHEBI:30616"/>
        <dbReference type="ChEBI" id="CHEBI:83421"/>
        <dbReference type="ChEBI" id="CHEBI:456216"/>
        <dbReference type="EC" id="2.7.11.24"/>
    </reaction>
</comment>
<dbReference type="Gene3D" id="1.10.510.10">
    <property type="entry name" value="Transferase(Phosphotransferase) domain 1"/>
    <property type="match status" value="1"/>
</dbReference>
<feature type="domain" description="Protein kinase" evidence="13">
    <location>
        <begin position="15"/>
        <end position="305"/>
    </location>
</feature>
<comment type="similarity">
    <text evidence="11">Belongs to the protein kinase superfamily. Ser/Thr protein kinase family. MAP kinase subfamily.</text>
</comment>
<reference evidence="14 15" key="1">
    <citation type="submission" date="2015-12" db="EMBL/GenBank/DDBJ databases">
        <title>Dictyostelia acquired genes for synthesis and detection of signals that induce cell-type specialization by lateral gene transfer from prokaryotes.</title>
        <authorList>
            <person name="Gloeckner G."/>
            <person name="Schaap P."/>
        </authorList>
    </citation>
    <scope>NUCLEOTIDE SEQUENCE [LARGE SCALE GENOMIC DNA]</scope>
    <source>
        <strain evidence="14 15">TK</strain>
    </source>
</reference>
<dbReference type="STRING" id="361077.A0A152A561"/>
<dbReference type="AlphaFoldDB" id="A0A152A561"/>
<evidence type="ECO:0000256" key="12">
    <source>
        <dbReference type="SAM" id="MobiDB-lite"/>
    </source>
</evidence>
<dbReference type="PANTHER" id="PTHR24055">
    <property type="entry name" value="MITOGEN-ACTIVATED PROTEIN KINASE"/>
    <property type="match status" value="1"/>
</dbReference>
<dbReference type="InterPro" id="IPR003527">
    <property type="entry name" value="MAP_kinase_CS"/>
</dbReference>
<protein>
    <recommendedName>
        <fullName evidence="1 11">Mitogen-activated protein kinase</fullName>
        <ecNumber evidence="1 11">2.7.11.24</ecNumber>
    </recommendedName>
</protein>
<evidence type="ECO:0000313" key="14">
    <source>
        <dbReference type="EMBL" id="KYR01221.1"/>
    </source>
</evidence>
<gene>
    <name evidence="14" type="ORF">DLAC_02339</name>
</gene>
<evidence type="ECO:0000256" key="10">
    <source>
        <dbReference type="RuleBase" id="RU000304"/>
    </source>
</evidence>
<keyword evidence="5 11" id="KW-0418">Kinase</keyword>
<comment type="catalytic activity">
    <reaction evidence="7 11">
        <text>L-threonyl-[protein] + ATP = O-phospho-L-threonyl-[protein] + ADP + H(+)</text>
        <dbReference type="Rhea" id="RHEA:46608"/>
        <dbReference type="Rhea" id="RHEA-COMP:11060"/>
        <dbReference type="Rhea" id="RHEA-COMP:11605"/>
        <dbReference type="ChEBI" id="CHEBI:15378"/>
        <dbReference type="ChEBI" id="CHEBI:30013"/>
        <dbReference type="ChEBI" id="CHEBI:30616"/>
        <dbReference type="ChEBI" id="CHEBI:61977"/>
        <dbReference type="ChEBI" id="CHEBI:456216"/>
        <dbReference type="EC" id="2.7.11.24"/>
    </reaction>
</comment>
<dbReference type="InterPro" id="IPR008271">
    <property type="entry name" value="Ser/Thr_kinase_AS"/>
</dbReference>
<dbReference type="OMA" id="MDIPRPE"/>
<keyword evidence="2 10" id="KW-0723">Serine/threonine-protein kinase</keyword>
<dbReference type="FunCoup" id="A0A152A561">
    <property type="interactions" value="18"/>
</dbReference>
<dbReference type="SMART" id="SM00220">
    <property type="entry name" value="S_TKc"/>
    <property type="match status" value="1"/>
</dbReference>
<dbReference type="SUPFAM" id="SSF56112">
    <property type="entry name" value="Protein kinase-like (PK-like)"/>
    <property type="match status" value="1"/>
</dbReference>
<dbReference type="InParanoid" id="A0A152A561"/>
<dbReference type="InterPro" id="IPR050117">
    <property type="entry name" value="MAPK"/>
</dbReference>
<dbReference type="GO" id="GO:0004707">
    <property type="term" value="F:MAP kinase activity"/>
    <property type="evidence" value="ECO:0007669"/>
    <property type="project" value="UniProtKB-EC"/>
</dbReference>
<evidence type="ECO:0000313" key="15">
    <source>
        <dbReference type="Proteomes" id="UP000076078"/>
    </source>
</evidence>
<evidence type="ECO:0000256" key="11">
    <source>
        <dbReference type="RuleBase" id="RU361165"/>
    </source>
</evidence>
<dbReference type="PROSITE" id="PS01351">
    <property type="entry name" value="MAPK"/>
    <property type="match status" value="1"/>
</dbReference>